<evidence type="ECO:0000256" key="2">
    <source>
        <dbReference type="ARBA" id="ARBA00012121"/>
    </source>
</evidence>
<keyword evidence="6 7" id="KW-0418">Kinase</keyword>
<accession>A0A157ZF44</accession>
<dbReference type="AlphaFoldDB" id="A0A157ZF44"/>
<dbReference type="Pfam" id="PF01583">
    <property type="entry name" value="APS_kinase"/>
    <property type="match status" value="1"/>
</dbReference>
<comment type="similarity">
    <text evidence="6 7">Belongs to the APS kinase family.</text>
</comment>
<evidence type="ECO:0000256" key="1">
    <source>
        <dbReference type="ARBA" id="ARBA00001823"/>
    </source>
</evidence>
<dbReference type="EMBL" id="FCOF02000002">
    <property type="protein sequence ID" value="SAK44103.1"/>
    <property type="molecule type" value="Genomic_DNA"/>
</dbReference>
<dbReference type="GO" id="GO:0019379">
    <property type="term" value="P:sulfate assimilation, phosphoadenylyl sulfate reduction by phosphoadenylyl-sulfate reductase (thioredoxin)"/>
    <property type="evidence" value="ECO:0007669"/>
    <property type="project" value="TreeGrafter"/>
</dbReference>
<dbReference type="GO" id="GO:0004781">
    <property type="term" value="F:sulfate adenylyltransferase (ATP) activity"/>
    <property type="evidence" value="ECO:0007669"/>
    <property type="project" value="TreeGrafter"/>
</dbReference>
<dbReference type="HAMAP" id="MF_00065">
    <property type="entry name" value="Adenylyl_sulf_kinase"/>
    <property type="match status" value="1"/>
</dbReference>
<feature type="domain" description="APS kinase" evidence="8">
    <location>
        <begin position="1"/>
        <end position="147"/>
    </location>
</feature>
<dbReference type="NCBIfam" id="TIGR00455">
    <property type="entry name" value="apsK"/>
    <property type="match status" value="1"/>
</dbReference>
<reference evidence="9" key="1">
    <citation type="submission" date="2016-01" db="EMBL/GenBank/DDBJ databases">
        <authorList>
            <person name="Peeters C."/>
        </authorList>
    </citation>
    <scope>NUCLEOTIDE SEQUENCE [LARGE SCALE GENOMIC DNA]</scope>
    <source>
        <strain evidence="9">LMG 29318</strain>
    </source>
</reference>
<name>A0A157ZF44_9BURK</name>
<dbReference type="NCBIfam" id="NF003013">
    <property type="entry name" value="PRK03846.1"/>
    <property type="match status" value="1"/>
</dbReference>
<dbReference type="GO" id="GO:0070814">
    <property type="term" value="P:hydrogen sulfide biosynthetic process"/>
    <property type="evidence" value="ECO:0007669"/>
    <property type="project" value="UniProtKB-UniRule"/>
</dbReference>
<dbReference type="Gene3D" id="3.40.50.300">
    <property type="entry name" value="P-loop containing nucleotide triphosphate hydrolases"/>
    <property type="match status" value="1"/>
</dbReference>
<evidence type="ECO:0000259" key="8">
    <source>
        <dbReference type="Pfam" id="PF01583"/>
    </source>
</evidence>
<dbReference type="CDD" id="cd02027">
    <property type="entry name" value="APSK"/>
    <property type="match status" value="1"/>
</dbReference>
<protein>
    <recommendedName>
        <fullName evidence="2 6">Adenylyl-sulfate kinase</fullName>
        <ecNumber evidence="2 6">2.7.1.25</ecNumber>
    </recommendedName>
    <alternativeName>
        <fullName evidence="6">APS kinase</fullName>
    </alternativeName>
    <alternativeName>
        <fullName evidence="6">ATP adenosine-5'-phosphosulfate 3'-phosphotransferase</fullName>
    </alternativeName>
    <alternativeName>
        <fullName evidence="6">Adenosine-5'-phosphosulfate kinase</fullName>
    </alternativeName>
</protein>
<dbReference type="EC" id="2.7.1.25" evidence="2 6"/>
<proteinExistence type="inferred from homology"/>
<comment type="function">
    <text evidence="6 7">Catalyzes the synthesis of activated sulfate.</text>
</comment>
<feature type="active site" description="Phosphoserine intermediate" evidence="6">
    <location>
        <position position="79"/>
    </location>
</feature>
<keyword evidence="5 6" id="KW-0067">ATP-binding</keyword>
<comment type="catalytic activity">
    <reaction evidence="1 6 7">
        <text>adenosine 5'-phosphosulfate + ATP = 3'-phosphoadenylyl sulfate + ADP + H(+)</text>
        <dbReference type="Rhea" id="RHEA:24152"/>
        <dbReference type="ChEBI" id="CHEBI:15378"/>
        <dbReference type="ChEBI" id="CHEBI:30616"/>
        <dbReference type="ChEBI" id="CHEBI:58243"/>
        <dbReference type="ChEBI" id="CHEBI:58339"/>
        <dbReference type="ChEBI" id="CHEBI:456216"/>
        <dbReference type="EC" id="2.7.1.25"/>
    </reaction>
</comment>
<dbReference type="Proteomes" id="UP000054870">
    <property type="component" value="Unassembled WGS sequence"/>
</dbReference>
<dbReference type="UniPathway" id="UPA00140">
    <property type="reaction ID" value="UER00205"/>
</dbReference>
<keyword evidence="4 6" id="KW-0547">Nucleotide-binding</keyword>
<dbReference type="SUPFAM" id="SSF52540">
    <property type="entry name" value="P-loop containing nucleoside triphosphate hydrolases"/>
    <property type="match status" value="1"/>
</dbReference>
<dbReference type="InterPro" id="IPR027417">
    <property type="entry name" value="P-loop_NTPase"/>
</dbReference>
<gene>
    <name evidence="6" type="primary">cysC</name>
    <name evidence="9" type="ORF">AWB75_00653</name>
</gene>
<evidence type="ECO:0000256" key="4">
    <source>
        <dbReference type="ARBA" id="ARBA00022741"/>
    </source>
</evidence>
<dbReference type="GO" id="GO:0005524">
    <property type="term" value="F:ATP binding"/>
    <property type="evidence" value="ECO:0007669"/>
    <property type="project" value="UniProtKB-UniRule"/>
</dbReference>
<dbReference type="GO" id="GO:0010134">
    <property type="term" value="P:sulfate assimilation via adenylyl sulfate reduction"/>
    <property type="evidence" value="ECO:0007669"/>
    <property type="project" value="TreeGrafter"/>
</dbReference>
<dbReference type="InterPro" id="IPR002891">
    <property type="entry name" value="APS"/>
</dbReference>
<evidence type="ECO:0000256" key="6">
    <source>
        <dbReference type="HAMAP-Rule" id="MF_00065"/>
    </source>
</evidence>
<dbReference type="InterPro" id="IPR050512">
    <property type="entry name" value="Sulf_AdTrans/APS_kinase"/>
</dbReference>
<dbReference type="PANTHER" id="PTHR42700">
    <property type="entry name" value="SULFATE ADENYLYLTRANSFERASE"/>
    <property type="match status" value="1"/>
</dbReference>
<dbReference type="GO" id="GO:0005737">
    <property type="term" value="C:cytoplasm"/>
    <property type="evidence" value="ECO:0007669"/>
    <property type="project" value="TreeGrafter"/>
</dbReference>
<dbReference type="PANTHER" id="PTHR42700:SF1">
    <property type="entry name" value="SULFATE ADENYLYLTRANSFERASE"/>
    <property type="match status" value="1"/>
</dbReference>
<keyword evidence="3 6" id="KW-0808">Transferase</keyword>
<evidence type="ECO:0000313" key="9">
    <source>
        <dbReference type="EMBL" id="SAK44103.1"/>
    </source>
</evidence>
<dbReference type="GO" id="GO:0004020">
    <property type="term" value="F:adenylylsulfate kinase activity"/>
    <property type="evidence" value="ECO:0007669"/>
    <property type="project" value="UniProtKB-UniRule"/>
</dbReference>
<organism evidence="9 10">
    <name type="scientific">Caballeronia catudaia</name>
    <dbReference type="NCBI Taxonomy" id="1777136"/>
    <lineage>
        <taxon>Bacteria</taxon>
        <taxon>Pseudomonadati</taxon>
        <taxon>Pseudomonadota</taxon>
        <taxon>Betaproteobacteria</taxon>
        <taxon>Burkholderiales</taxon>
        <taxon>Burkholderiaceae</taxon>
        <taxon>Caballeronia</taxon>
    </lineage>
</organism>
<evidence type="ECO:0000256" key="5">
    <source>
        <dbReference type="ARBA" id="ARBA00022840"/>
    </source>
</evidence>
<keyword evidence="10" id="KW-1185">Reference proteome</keyword>
<keyword evidence="6" id="KW-0597">Phosphoprotein</keyword>
<dbReference type="InterPro" id="IPR059117">
    <property type="entry name" value="APS_kinase_dom"/>
</dbReference>
<feature type="binding site" evidence="6">
    <location>
        <begin position="5"/>
        <end position="12"/>
    </location>
    <ligand>
        <name>ATP</name>
        <dbReference type="ChEBI" id="CHEBI:30616"/>
    </ligand>
</feature>
<evidence type="ECO:0000256" key="3">
    <source>
        <dbReference type="ARBA" id="ARBA00022679"/>
    </source>
</evidence>
<sequence>MWLTGLPGSGKSTIAYAFDRHLSSEGIASVVLDGDALRLGLCSDLGFSFEDRNENVRRAAEVAKLFLDRGMVVIVALVSPLQEAREQARRTVSTSDFLEVFCSCRLAVCQQRDPKGHYAKAKAGSMKEFTGVSSPYEAPLAPDIILDTETESVDTCVKRLGGLVLERIRC</sequence>
<comment type="caution">
    <text evidence="9">The sequence shown here is derived from an EMBL/GenBank/DDBJ whole genome shotgun (WGS) entry which is preliminary data.</text>
</comment>
<evidence type="ECO:0000313" key="10">
    <source>
        <dbReference type="Proteomes" id="UP000054870"/>
    </source>
</evidence>
<evidence type="ECO:0000256" key="7">
    <source>
        <dbReference type="RuleBase" id="RU004347"/>
    </source>
</evidence>
<comment type="pathway">
    <text evidence="6 7">Sulfur metabolism; hydrogen sulfide biosynthesis; sulfite from sulfate: step 2/3.</text>
</comment>